<reference evidence="8" key="2">
    <citation type="journal article" date="2020" name="Antonie Van Leeuwenhoek">
        <title>Labilibaculum antarcticum sp. nov., a novel facultative anaerobic, psychrotorelant bacterium isolated from marine sediment of Antarctica.</title>
        <authorList>
            <person name="Watanabe M."/>
            <person name="Kojima H."/>
            <person name="Fukui M."/>
        </authorList>
    </citation>
    <scope>NUCLEOTIDE SEQUENCE [LARGE SCALE GENOMIC DNA]</scope>
    <source>
        <strain evidence="8">SPP2</strain>
    </source>
</reference>
<keyword evidence="4" id="KW-0067">ATP-binding</keyword>
<dbReference type="AlphaFoldDB" id="A0A1Y1CI66"/>
<dbReference type="PROSITE" id="PS00455">
    <property type="entry name" value="AMP_BINDING"/>
    <property type="match status" value="1"/>
</dbReference>
<dbReference type="FunFam" id="3.30.300.30:FF:000005">
    <property type="entry name" value="Acyl-coenzyme A synthetase ACSM5, mitochondrial"/>
    <property type="match status" value="1"/>
</dbReference>
<dbReference type="InterPro" id="IPR000873">
    <property type="entry name" value="AMP-dep_synth/lig_dom"/>
</dbReference>
<evidence type="ECO:0000256" key="4">
    <source>
        <dbReference type="ARBA" id="ARBA00022840"/>
    </source>
</evidence>
<feature type="domain" description="AMP-dependent synthetase/ligase" evidence="5">
    <location>
        <begin position="39"/>
        <end position="397"/>
    </location>
</feature>
<dbReference type="PANTHER" id="PTHR43605">
    <property type="entry name" value="ACYL-COENZYME A SYNTHETASE"/>
    <property type="match status" value="1"/>
</dbReference>
<dbReference type="InterPro" id="IPR020845">
    <property type="entry name" value="AMP-binding_CS"/>
</dbReference>
<dbReference type="GO" id="GO:0004321">
    <property type="term" value="F:fatty-acyl-CoA synthase activity"/>
    <property type="evidence" value="ECO:0007669"/>
    <property type="project" value="TreeGrafter"/>
</dbReference>
<dbReference type="InterPro" id="IPR051087">
    <property type="entry name" value="Mitochondrial_ACSM"/>
</dbReference>
<evidence type="ECO:0000259" key="5">
    <source>
        <dbReference type="Pfam" id="PF00501"/>
    </source>
</evidence>
<dbReference type="InterPro" id="IPR045851">
    <property type="entry name" value="AMP-bd_C_sf"/>
</dbReference>
<accession>A0A1Y1CI66</accession>
<dbReference type="Pfam" id="PF00501">
    <property type="entry name" value="AMP-binding"/>
    <property type="match status" value="1"/>
</dbReference>
<dbReference type="SUPFAM" id="SSF56801">
    <property type="entry name" value="Acetyl-CoA synthetase-like"/>
    <property type="match status" value="1"/>
</dbReference>
<protein>
    <submittedName>
        <fullName evidence="7">Acetyl-CoA synthetase</fullName>
    </submittedName>
</protein>
<keyword evidence="8" id="KW-1185">Reference proteome</keyword>
<gene>
    <name evidence="7" type="ORF">ALGA_1691</name>
</gene>
<dbReference type="InterPro" id="IPR042099">
    <property type="entry name" value="ANL_N_sf"/>
</dbReference>
<dbReference type="GO" id="GO:0006633">
    <property type="term" value="P:fatty acid biosynthetic process"/>
    <property type="evidence" value="ECO:0007669"/>
    <property type="project" value="TreeGrafter"/>
</dbReference>
<evidence type="ECO:0000313" key="8">
    <source>
        <dbReference type="Proteomes" id="UP000218267"/>
    </source>
</evidence>
<organism evidence="7 8">
    <name type="scientific">Labilibaculum antarcticum</name>
    <dbReference type="NCBI Taxonomy" id="1717717"/>
    <lineage>
        <taxon>Bacteria</taxon>
        <taxon>Pseudomonadati</taxon>
        <taxon>Bacteroidota</taxon>
        <taxon>Bacteroidia</taxon>
        <taxon>Marinilabiliales</taxon>
        <taxon>Marinifilaceae</taxon>
        <taxon>Labilibaculum</taxon>
    </lineage>
</organism>
<name>A0A1Y1CI66_9BACT</name>
<feature type="domain" description="AMP-binding enzyme C-terminal" evidence="6">
    <location>
        <begin position="461"/>
        <end position="540"/>
    </location>
</feature>
<evidence type="ECO:0000256" key="3">
    <source>
        <dbReference type="ARBA" id="ARBA00022741"/>
    </source>
</evidence>
<dbReference type="PANTHER" id="PTHR43605:SF10">
    <property type="entry name" value="ACYL-COA SYNTHETASE MEDIUM CHAIN FAMILY MEMBER 3"/>
    <property type="match status" value="1"/>
</dbReference>
<sequence>MQLYKKYLVQSEFNSTDDFVTNFKIKEPENFNFAYDIVDEYAKLEPNKVAIVWTNDEGIHVDVTYAELKRKSDEAASYLQQTGIGHGDKVMLILMRRLEFWYAIIALHKLGAVAIPATHLLTKKDIVYRCSAASIKAIVAVNEQQVIDHVDEARNDCETLEHCIAIGSDVPQNWKSWENGIAKAPLFAGPQKASAIEDTSLLYFTSGTTGEPKMVAHNFAYPLGHIITASFWHNVKEDGVHLTVADTGWGKAVWGKLYGQMMAGCSVFIYDHKKFTPSDLLAVISKYKVTSFCAPPTIYRFLIKEDIAAYDLSSLEYCTTAGEALSPKVFDTFKELTGIMLMEAFGQTETTVQIGSYPWMTPKPGSMGMPSPMYKVGLHKSDGTFCEVGEQGEIVIDIKDGKPIGLFTEYYRDPEKTSEVLYGGFYHTGDIAWCDEDGYYWFVGRVDDVIKSSGYRIGPFEVESALMTHPSVVECAITGVPDDVRGQVVKATIVLSKEYAPGSEELIKEIQNHMKKVTAPYKYPRIIEFVEALPKTISGKIRRVELRNKKA</sequence>
<evidence type="ECO:0000313" key="7">
    <source>
        <dbReference type="EMBL" id="BAX80066.1"/>
    </source>
</evidence>
<proteinExistence type="inferred from homology"/>
<dbReference type="Proteomes" id="UP000218267">
    <property type="component" value="Chromosome"/>
</dbReference>
<dbReference type="GO" id="GO:0016405">
    <property type="term" value="F:CoA-ligase activity"/>
    <property type="evidence" value="ECO:0007669"/>
    <property type="project" value="UniProtKB-ARBA"/>
</dbReference>
<dbReference type="Gene3D" id="3.40.50.12780">
    <property type="entry name" value="N-terminal domain of ligase-like"/>
    <property type="match status" value="1"/>
</dbReference>
<dbReference type="GO" id="GO:0015645">
    <property type="term" value="F:fatty acid ligase activity"/>
    <property type="evidence" value="ECO:0007669"/>
    <property type="project" value="TreeGrafter"/>
</dbReference>
<dbReference type="KEGG" id="mbas:ALGA_1691"/>
<dbReference type="Pfam" id="PF13193">
    <property type="entry name" value="AMP-binding_C"/>
    <property type="match status" value="1"/>
</dbReference>
<dbReference type="EMBL" id="AP018042">
    <property type="protein sequence ID" value="BAX80066.1"/>
    <property type="molecule type" value="Genomic_DNA"/>
</dbReference>
<evidence type="ECO:0000259" key="6">
    <source>
        <dbReference type="Pfam" id="PF13193"/>
    </source>
</evidence>
<dbReference type="InterPro" id="IPR025110">
    <property type="entry name" value="AMP-bd_C"/>
</dbReference>
<comment type="similarity">
    <text evidence="1">Belongs to the ATP-dependent AMP-binding enzyme family.</text>
</comment>
<dbReference type="RefSeq" id="WP_197705730.1">
    <property type="nucleotide sequence ID" value="NZ_AP018042.1"/>
</dbReference>
<dbReference type="GO" id="GO:0006637">
    <property type="term" value="P:acyl-CoA metabolic process"/>
    <property type="evidence" value="ECO:0007669"/>
    <property type="project" value="TreeGrafter"/>
</dbReference>
<evidence type="ECO:0000256" key="1">
    <source>
        <dbReference type="ARBA" id="ARBA00006432"/>
    </source>
</evidence>
<evidence type="ECO:0000256" key="2">
    <source>
        <dbReference type="ARBA" id="ARBA00022598"/>
    </source>
</evidence>
<dbReference type="GO" id="GO:0005524">
    <property type="term" value="F:ATP binding"/>
    <property type="evidence" value="ECO:0007669"/>
    <property type="project" value="UniProtKB-KW"/>
</dbReference>
<dbReference type="Gene3D" id="3.30.300.30">
    <property type="match status" value="1"/>
</dbReference>
<reference evidence="7 8" key="1">
    <citation type="journal article" date="2018" name="Mar. Genomics">
        <title>Complete genome sequence of Marinifilaceae bacterium strain SPP2, isolated from the Antarctic marine sediment.</title>
        <authorList>
            <person name="Watanabe M."/>
            <person name="Kojima H."/>
            <person name="Fukui M."/>
        </authorList>
    </citation>
    <scope>NUCLEOTIDE SEQUENCE [LARGE SCALE GENOMIC DNA]</scope>
    <source>
        <strain evidence="7 8">SPP2</strain>
    </source>
</reference>
<keyword evidence="2" id="KW-0436">Ligase</keyword>
<keyword evidence="3" id="KW-0547">Nucleotide-binding</keyword>